<dbReference type="SUPFAM" id="SSF53697">
    <property type="entry name" value="SIS domain"/>
    <property type="match status" value="1"/>
</dbReference>
<evidence type="ECO:0000256" key="8">
    <source>
        <dbReference type="ARBA" id="ARBA00023126"/>
    </source>
</evidence>
<dbReference type="GO" id="GO:0097367">
    <property type="term" value="F:carbohydrate derivative binding"/>
    <property type="evidence" value="ECO:0007669"/>
    <property type="project" value="InterPro"/>
</dbReference>
<dbReference type="PRINTS" id="PR00662">
    <property type="entry name" value="G6PISOMERASE"/>
</dbReference>
<dbReference type="GO" id="GO:0004347">
    <property type="term" value="F:glucose-6-phosphate isomerase activity"/>
    <property type="evidence" value="ECO:0007669"/>
    <property type="project" value="UniProtKB-EC"/>
</dbReference>
<evidence type="ECO:0000313" key="13">
    <source>
        <dbReference type="EMBL" id="KUK47081.1"/>
    </source>
</evidence>
<keyword evidence="12" id="KW-0312">Gluconeogenesis</keyword>
<dbReference type="GO" id="GO:0006098">
    <property type="term" value="P:pentose-phosphate shunt"/>
    <property type="evidence" value="ECO:0007669"/>
    <property type="project" value="UniProtKB-UniRule"/>
</dbReference>
<dbReference type="AlphaFoldDB" id="A0A124FN82"/>
<dbReference type="InterPro" id="IPR013785">
    <property type="entry name" value="Aldolase_TIM"/>
</dbReference>
<dbReference type="Proteomes" id="UP000064249">
    <property type="component" value="Unassembled WGS sequence"/>
</dbReference>
<dbReference type="Pfam" id="PF00923">
    <property type="entry name" value="TAL_FSA"/>
    <property type="match status" value="1"/>
</dbReference>
<sequence>MGKYDDLRQIGQSIWYDNIQRDLLLDGTIQRYIDTGMISGITSNPSIFKKAIVESNTYNRSLISMAWAGLTSEAIYEQLVVEDIQRAADLLIPVYEQTKGNDGYISLEVNPEFAHDSEATIHEAQRLWQLVKRPNLMVKIPATEAGIPAVRRTIASGINVNVTLIFSCQRYKEVIEAYLAGLEDRLDQGLQIDHVASVASFFVSRFDSKIDKRLKRLPASQIKGLFGKAAIANARIAYRSYQKEFSNERFQMLAQKGARIQRPLWASTSTKDPAYLDVMYVEELIGPDTVNTVPPATLKAFDDHGTVVDRLSNPVATDDEIVARLATVGIDLENVAQELEEEGVEQFRNAFAEMMSVLENQRIIAQAQLGELQTPVKERISEMTSTEFVEKIFSKQTDLWTSSPEGQQEIAIRLGWLDAPQKGFSMIAELEHIHQELRDDGFEQVLLIGMGGSSLAAEVMSKILGARENGLELRILDATDPAQVATTFRWANAHKTIFLISSKSGSTAEVMAGFSYAWQRLSDQGVKNPGDYFIAVTDPNTSLQKLAEERHFRAILNADPTVGGRYSALTAFGLLPAVLLGASPTTLLQEASAMQATCEPSATTATNPGAVLGAILGEAFLHGRDKLTILADEAWLSFGSWVEQLIAESSGKEGKGILPVDMEPPMHADQYASDRIFVYLRIDGKMDQKVQALLDAGQPCLVLDTKGEYTLVSEFYRWEFATAVACAIMGVNAFDQPNVQDSKIRTKQKIKKLQETGLLEWDSPVWENANFRVFSNDNFDGSISDLSTVIKEFIQDAKETDFIAINAFVERNERNLGILQDFREKITAGQHLATTLGFGPRFLHSTGQLHKGGKNNGFFIVLSNEDKDDIVVPAEGITFQQLVHAQVLGDREALNAAGRKVLHVHIKGHDLDVLRKVFQN</sequence>
<evidence type="ECO:0000256" key="7">
    <source>
        <dbReference type="ARBA" id="ARBA00022679"/>
    </source>
</evidence>
<dbReference type="PATRIC" id="fig|167964.4.peg.318"/>
<dbReference type="NCBIfam" id="NF007080">
    <property type="entry name" value="PRK09533.1"/>
    <property type="match status" value="1"/>
</dbReference>
<comment type="catalytic activity">
    <reaction evidence="12">
        <text>alpha-D-glucose 6-phosphate = beta-D-fructose 6-phosphate</text>
        <dbReference type="Rhea" id="RHEA:11816"/>
        <dbReference type="ChEBI" id="CHEBI:57634"/>
        <dbReference type="ChEBI" id="CHEBI:58225"/>
        <dbReference type="EC" id="5.3.1.9"/>
    </reaction>
</comment>
<evidence type="ECO:0000313" key="14">
    <source>
        <dbReference type="Proteomes" id="UP000064249"/>
    </source>
</evidence>
<evidence type="ECO:0000256" key="11">
    <source>
        <dbReference type="HAMAP-Rule" id="MF_00493"/>
    </source>
</evidence>
<dbReference type="HAMAP" id="MF_00493">
    <property type="entry name" value="Transaldolase_2"/>
    <property type="match status" value="1"/>
</dbReference>
<dbReference type="NCBIfam" id="TIGR00876">
    <property type="entry name" value="tal_mycobact"/>
    <property type="match status" value="1"/>
</dbReference>
<comment type="similarity">
    <text evidence="12">Belongs to the GPI family.</text>
</comment>
<dbReference type="PANTHER" id="PTHR10683">
    <property type="entry name" value="TRANSALDOLASE"/>
    <property type="match status" value="1"/>
</dbReference>
<accession>A0A124FN82</accession>
<reference evidence="13 14" key="1">
    <citation type="journal article" date="2015" name="MBio">
        <title>Genome-Resolved Metagenomic Analysis Reveals Roles for Candidate Phyla and Other Microbial Community Members in Biogeochemical Transformations in Oil Reservoirs.</title>
        <authorList>
            <person name="Hu P."/>
            <person name="Tom L."/>
            <person name="Singh A."/>
            <person name="Thomas B.C."/>
            <person name="Baker B.J."/>
            <person name="Piceno Y.M."/>
            <person name="Andersen G.L."/>
            <person name="Banfield J.F."/>
        </authorList>
    </citation>
    <scope>NUCLEOTIDE SEQUENCE [LARGE SCALE GENOMIC DNA]</scope>
    <source>
        <strain evidence="13">46_16</strain>
    </source>
</reference>
<evidence type="ECO:0000256" key="3">
    <source>
        <dbReference type="ARBA" id="ARBA00004857"/>
    </source>
</evidence>
<keyword evidence="9 11" id="KW-0704">Schiff base</keyword>
<evidence type="ECO:0000256" key="1">
    <source>
        <dbReference type="ARBA" id="ARBA00003518"/>
    </source>
</evidence>
<dbReference type="NCBIfam" id="NF002881">
    <property type="entry name" value="PRK03343.1"/>
    <property type="match status" value="1"/>
</dbReference>
<dbReference type="PROSITE" id="PS01054">
    <property type="entry name" value="TRANSALDOLASE_1"/>
    <property type="match status" value="1"/>
</dbReference>
<dbReference type="Pfam" id="PF00342">
    <property type="entry name" value="PGI"/>
    <property type="match status" value="1"/>
</dbReference>
<name>A0A124FN82_9CHLR</name>
<dbReference type="SUPFAM" id="SSF51569">
    <property type="entry name" value="Aldolase"/>
    <property type="match status" value="1"/>
</dbReference>
<feature type="active site" description="Schiff-base intermediate with substrate" evidence="11">
    <location>
        <position position="139"/>
    </location>
</feature>
<dbReference type="GO" id="GO:0004801">
    <property type="term" value="F:transaldolase activity"/>
    <property type="evidence" value="ECO:0007669"/>
    <property type="project" value="UniProtKB-UniRule"/>
</dbReference>
<comment type="subcellular location">
    <subcellularLocation>
        <location evidence="2 11">Cytoplasm</location>
    </subcellularLocation>
</comment>
<dbReference type="InterPro" id="IPR046348">
    <property type="entry name" value="SIS_dom_sf"/>
</dbReference>
<dbReference type="InterPro" id="IPR004732">
    <property type="entry name" value="Transaldolase_2"/>
</dbReference>
<organism evidence="13 14">
    <name type="scientific">Anaerolinea thermophila</name>
    <dbReference type="NCBI Taxonomy" id="167964"/>
    <lineage>
        <taxon>Bacteria</taxon>
        <taxon>Bacillati</taxon>
        <taxon>Chloroflexota</taxon>
        <taxon>Anaerolineae</taxon>
        <taxon>Anaerolineales</taxon>
        <taxon>Anaerolineaceae</taxon>
        <taxon>Anaerolinea</taxon>
    </lineage>
</organism>
<proteinExistence type="inferred from homology"/>
<dbReference type="EC" id="2.2.1.2" evidence="5 11"/>
<evidence type="ECO:0000256" key="4">
    <source>
        <dbReference type="ARBA" id="ARBA00008426"/>
    </source>
</evidence>
<dbReference type="EMBL" id="LGFU01000001">
    <property type="protein sequence ID" value="KUK47081.1"/>
    <property type="molecule type" value="Genomic_DNA"/>
</dbReference>
<keyword evidence="6 11" id="KW-0963">Cytoplasm</keyword>
<dbReference type="Gene3D" id="3.20.20.70">
    <property type="entry name" value="Aldolase class I"/>
    <property type="match status" value="1"/>
</dbReference>
<evidence type="ECO:0000256" key="10">
    <source>
        <dbReference type="ARBA" id="ARBA00048810"/>
    </source>
</evidence>
<dbReference type="GO" id="GO:0006096">
    <property type="term" value="P:glycolytic process"/>
    <property type="evidence" value="ECO:0007669"/>
    <property type="project" value="UniProtKB-UniPathway"/>
</dbReference>
<comment type="function">
    <text evidence="1 11">Transaldolase is important for the balance of metabolites in the pentose-phosphate pathway.</text>
</comment>
<dbReference type="CDD" id="cd00955">
    <property type="entry name" value="Transaldolase_like"/>
    <property type="match status" value="1"/>
</dbReference>
<dbReference type="UniPathway" id="UPA00115">
    <property type="reaction ID" value="UER00414"/>
</dbReference>
<comment type="pathway">
    <text evidence="12">Carbohydrate degradation; glycolysis; D-glyceraldehyde 3-phosphate and glycerone phosphate from D-glucose: step 2/4.</text>
</comment>
<keyword evidence="12 13" id="KW-0413">Isomerase</keyword>
<dbReference type="InterPro" id="IPR001585">
    <property type="entry name" value="TAL/FSA"/>
</dbReference>
<comment type="similarity">
    <text evidence="4 11">Belongs to the transaldolase family. Type 2 subfamily.</text>
</comment>
<dbReference type="InterPro" id="IPR001672">
    <property type="entry name" value="G6P_Isomerase"/>
</dbReference>
<comment type="pathway">
    <text evidence="3 11">Carbohydrate degradation; pentose phosphate pathway; D-glyceraldehyde 3-phosphate and beta-D-fructose 6-phosphate from D-ribose 5-phosphate and D-xylulose 5-phosphate (non-oxidative stage): step 2/3.</text>
</comment>
<dbReference type="UniPathway" id="UPA00109">
    <property type="reaction ID" value="UER00181"/>
</dbReference>
<dbReference type="PANTHER" id="PTHR10683:SF31">
    <property type="entry name" value="TRANSALDOLASE"/>
    <property type="match status" value="1"/>
</dbReference>
<evidence type="ECO:0000256" key="2">
    <source>
        <dbReference type="ARBA" id="ARBA00004496"/>
    </source>
</evidence>
<dbReference type="PROSITE" id="PS51463">
    <property type="entry name" value="P_GLUCOSE_ISOMERASE_3"/>
    <property type="match status" value="1"/>
</dbReference>
<evidence type="ECO:0000256" key="12">
    <source>
        <dbReference type="RuleBase" id="RU000612"/>
    </source>
</evidence>
<protein>
    <recommendedName>
        <fullName evidence="5 11">Transaldolase</fullName>
        <ecNumber evidence="5 11">2.2.1.2</ecNumber>
    </recommendedName>
</protein>
<evidence type="ECO:0000256" key="9">
    <source>
        <dbReference type="ARBA" id="ARBA00023270"/>
    </source>
</evidence>
<dbReference type="InterPro" id="IPR018225">
    <property type="entry name" value="Transaldolase_AS"/>
</dbReference>
<keyword evidence="12" id="KW-0324">Glycolysis</keyword>
<comment type="caution">
    <text evidence="13">The sequence shown here is derived from an EMBL/GenBank/DDBJ whole genome shotgun (WGS) entry which is preliminary data.</text>
</comment>
<gene>
    <name evidence="11" type="primary">tal</name>
    <name evidence="13" type="ORF">XD73_0027</name>
</gene>
<evidence type="ECO:0000256" key="6">
    <source>
        <dbReference type="ARBA" id="ARBA00022490"/>
    </source>
</evidence>
<keyword evidence="8 11" id="KW-0570">Pentose shunt</keyword>
<evidence type="ECO:0000256" key="5">
    <source>
        <dbReference type="ARBA" id="ARBA00013151"/>
    </source>
</evidence>
<keyword evidence="7 11" id="KW-0808">Transferase</keyword>
<dbReference type="GO" id="GO:0005737">
    <property type="term" value="C:cytoplasm"/>
    <property type="evidence" value="ECO:0007669"/>
    <property type="project" value="UniProtKB-SubCell"/>
</dbReference>
<comment type="catalytic activity">
    <reaction evidence="10 11">
        <text>D-sedoheptulose 7-phosphate + D-glyceraldehyde 3-phosphate = D-erythrose 4-phosphate + beta-D-fructose 6-phosphate</text>
        <dbReference type="Rhea" id="RHEA:17053"/>
        <dbReference type="ChEBI" id="CHEBI:16897"/>
        <dbReference type="ChEBI" id="CHEBI:57483"/>
        <dbReference type="ChEBI" id="CHEBI:57634"/>
        <dbReference type="ChEBI" id="CHEBI:59776"/>
        <dbReference type="EC" id="2.2.1.2"/>
    </reaction>
</comment>
<dbReference type="GO" id="GO:0006094">
    <property type="term" value="P:gluconeogenesis"/>
    <property type="evidence" value="ECO:0007669"/>
    <property type="project" value="UniProtKB-KW"/>
</dbReference>
<dbReference type="Gene3D" id="3.40.50.10490">
    <property type="entry name" value="Glucose-6-phosphate isomerase like protein, domain 1"/>
    <property type="match status" value="3"/>
</dbReference>